<dbReference type="Proteomes" id="UP000002408">
    <property type="component" value="Chromosome"/>
</dbReference>
<accession>A7IA31</accession>
<evidence type="ECO:0008006" key="3">
    <source>
        <dbReference type="Google" id="ProtNLM"/>
    </source>
</evidence>
<dbReference type="STRING" id="456442.Mboo_2078"/>
<dbReference type="GeneID" id="5409787"/>
<evidence type="ECO:0000313" key="2">
    <source>
        <dbReference type="Proteomes" id="UP000002408"/>
    </source>
</evidence>
<keyword evidence="2" id="KW-1185">Reference proteome</keyword>
<dbReference type="AlphaFoldDB" id="A7IA31"/>
<dbReference type="RefSeq" id="WP_012107648.1">
    <property type="nucleotide sequence ID" value="NC_009712.1"/>
</dbReference>
<dbReference type="KEGG" id="mbn:Mboo_2078"/>
<name>A7IA31_METB6</name>
<dbReference type="eggNOG" id="arCOG04409">
    <property type="taxonomic scope" value="Archaea"/>
</dbReference>
<reference evidence="2" key="1">
    <citation type="journal article" date="2015" name="Microbiology">
        <title>Genome of Methanoregula boonei 6A8 reveals adaptations to oligotrophic peatland environments.</title>
        <authorList>
            <person name="Braeuer S."/>
            <person name="Cadillo-Quiroz H."/>
            <person name="Kyrpides N."/>
            <person name="Woyke T."/>
            <person name="Goodwin L."/>
            <person name="Detter C."/>
            <person name="Podell S."/>
            <person name="Yavitt J.B."/>
            <person name="Zinder S.H."/>
        </authorList>
    </citation>
    <scope>NUCLEOTIDE SEQUENCE [LARGE SCALE GENOMIC DNA]</scope>
    <source>
        <strain evidence="2">DSM 21154 / JCM 14090 / 6A8</strain>
    </source>
</reference>
<sequence length="228" mass="24888">MPLGIPDLLIDTLLVGIRSAYKDPSCVGIDLTGSERRPTGLCVLRGKNASLSLAWTDAEILSAIDAAGTGLVAIDSSLGLPAGRCCAEDTCECRKYGIMRDCERTLRRRGIRVYPTLIKSLQKLTVRGIHLAGQLREWGYEVIESYPGAIQDILSIHRKKVDPALLRAGLDKTGIRIHNEGDHVTHDELDALTAALGGYFYLAGWYEAIGNADEGYLILPDLTRIPEE</sequence>
<protein>
    <recommendedName>
        <fullName evidence="3">DUF429 domain-containing protein</fullName>
    </recommendedName>
</protein>
<dbReference type="OrthoDB" id="50338at2157"/>
<dbReference type="EMBL" id="CP000780">
    <property type="protein sequence ID" value="ABS56592.1"/>
    <property type="molecule type" value="Genomic_DNA"/>
</dbReference>
<proteinExistence type="predicted"/>
<organism evidence="1 2">
    <name type="scientific">Methanoregula boonei (strain DSM 21154 / JCM 14090 / 6A8)</name>
    <dbReference type="NCBI Taxonomy" id="456442"/>
    <lineage>
        <taxon>Archaea</taxon>
        <taxon>Methanobacteriati</taxon>
        <taxon>Methanobacteriota</taxon>
        <taxon>Stenosarchaea group</taxon>
        <taxon>Methanomicrobia</taxon>
        <taxon>Methanomicrobiales</taxon>
        <taxon>Methanoregulaceae</taxon>
        <taxon>Methanoregula</taxon>
    </lineage>
</organism>
<gene>
    <name evidence="1" type="ordered locus">Mboo_2078</name>
</gene>
<evidence type="ECO:0000313" key="1">
    <source>
        <dbReference type="EMBL" id="ABS56592.1"/>
    </source>
</evidence>
<dbReference type="HOGENOM" id="CLU_121772_0_0_2"/>